<dbReference type="GO" id="GO:0006913">
    <property type="term" value="P:nucleocytoplasmic transport"/>
    <property type="evidence" value="ECO:0007669"/>
    <property type="project" value="TreeGrafter"/>
</dbReference>
<dbReference type="InterPro" id="IPR032675">
    <property type="entry name" value="LRR_dom_sf"/>
</dbReference>
<dbReference type="OrthoDB" id="120976at2759"/>
<dbReference type="PANTHER" id="PTHR24113:SF15">
    <property type="entry name" value="NACHT DOMAIN-CONTAINING PROTEIN"/>
    <property type="match status" value="1"/>
</dbReference>
<dbReference type="Gene3D" id="3.80.10.10">
    <property type="entry name" value="Ribonuclease Inhibitor"/>
    <property type="match status" value="1"/>
</dbReference>
<name>A0A2B4RE68_STYPI</name>
<protein>
    <submittedName>
        <fullName evidence="1">Protein NLRC5</fullName>
    </submittedName>
</protein>
<gene>
    <name evidence="1" type="primary">Nlrc5</name>
    <name evidence="1" type="ORF">AWC38_SpisGene20677</name>
</gene>
<dbReference type="GO" id="GO:0031267">
    <property type="term" value="F:small GTPase binding"/>
    <property type="evidence" value="ECO:0007669"/>
    <property type="project" value="TreeGrafter"/>
</dbReference>
<dbReference type="GO" id="GO:0005829">
    <property type="term" value="C:cytosol"/>
    <property type="evidence" value="ECO:0007669"/>
    <property type="project" value="TreeGrafter"/>
</dbReference>
<dbReference type="GO" id="GO:0005096">
    <property type="term" value="F:GTPase activator activity"/>
    <property type="evidence" value="ECO:0007669"/>
    <property type="project" value="InterPro"/>
</dbReference>
<dbReference type="AlphaFoldDB" id="A0A2B4RE68"/>
<dbReference type="PANTHER" id="PTHR24113">
    <property type="entry name" value="RAN GTPASE-ACTIVATING PROTEIN 1"/>
    <property type="match status" value="1"/>
</dbReference>
<sequence length="368" mass="41217">MLDLNAVVLTSSGESKDVQKYADLLVGKSFFKKSGGRNFVYLIYITDEDFHSELFPELISAPVCSSQPPVDNLVNNENNNIDVPFTENHCLSLVREIDIDVDVETVEDAALLKNVLPLLTAPREIRIGISRPWVEKEEEEEEEEQEEEEAFKDQLIESAINGISFTDNLHSLELIDINIAEKCAAFISDSVQHSPNLLKLDLSFIPLHSGVSHLAENLHHVPQLTELVLWNVQMGEKECAALAASLKYLKNLVILNIEDNALGHGIIELAKNLNNVPNLTELDLRNTNMGEDEALALAHALKCVPVLTYLHLDSNPLGRGIRDLVQHLSSVPELEELDLKGVQMTRTECEELYTAVNERQIYACTDYR</sequence>
<reference evidence="2" key="1">
    <citation type="journal article" date="2017" name="bioRxiv">
        <title>Comparative analysis of the genomes of Stylophora pistillata and Acropora digitifera provides evidence for extensive differences between species of corals.</title>
        <authorList>
            <person name="Voolstra C.R."/>
            <person name="Li Y."/>
            <person name="Liew Y.J."/>
            <person name="Baumgarten S."/>
            <person name="Zoccola D."/>
            <person name="Flot J.-F."/>
            <person name="Tambutte S."/>
            <person name="Allemand D."/>
            <person name="Aranda M."/>
        </authorList>
    </citation>
    <scope>NUCLEOTIDE SEQUENCE [LARGE SCALE GENOMIC DNA]</scope>
</reference>
<dbReference type="SUPFAM" id="SSF52047">
    <property type="entry name" value="RNI-like"/>
    <property type="match status" value="1"/>
</dbReference>
<organism evidence="1 2">
    <name type="scientific">Stylophora pistillata</name>
    <name type="common">Smooth cauliflower coral</name>
    <dbReference type="NCBI Taxonomy" id="50429"/>
    <lineage>
        <taxon>Eukaryota</taxon>
        <taxon>Metazoa</taxon>
        <taxon>Cnidaria</taxon>
        <taxon>Anthozoa</taxon>
        <taxon>Hexacorallia</taxon>
        <taxon>Scleractinia</taxon>
        <taxon>Astrocoeniina</taxon>
        <taxon>Pocilloporidae</taxon>
        <taxon>Stylophora</taxon>
    </lineage>
</organism>
<dbReference type="GO" id="GO:0005634">
    <property type="term" value="C:nucleus"/>
    <property type="evidence" value="ECO:0007669"/>
    <property type="project" value="TreeGrafter"/>
</dbReference>
<dbReference type="InterPro" id="IPR027038">
    <property type="entry name" value="RanGap"/>
</dbReference>
<dbReference type="Proteomes" id="UP000225706">
    <property type="component" value="Unassembled WGS sequence"/>
</dbReference>
<proteinExistence type="predicted"/>
<comment type="caution">
    <text evidence="1">The sequence shown here is derived from an EMBL/GenBank/DDBJ whole genome shotgun (WGS) entry which is preliminary data.</text>
</comment>
<keyword evidence="2" id="KW-1185">Reference proteome</keyword>
<evidence type="ECO:0000313" key="2">
    <source>
        <dbReference type="Proteomes" id="UP000225706"/>
    </source>
</evidence>
<evidence type="ECO:0000313" key="1">
    <source>
        <dbReference type="EMBL" id="PFX15123.1"/>
    </source>
</evidence>
<feature type="non-terminal residue" evidence="1">
    <location>
        <position position="368"/>
    </location>
</feature>
<dbReference type="GO" id="GO:0048471">
    <property type="term" value="C:perinuclear region of cytoplasm"/>
    <property type="evidence" value="ECO:0007669"/>
    <property type="project" value="TreeGrafter"/>
</dbReference>
<dbReference type="STRING" id="50429.A0A2B4RE68"/>
<dbReference type="EMBL" id="LSMT01000683">
    <property type="protein sequence ID" value="PFX15123.1"/>
    <property type="molecule type" value="Genomic_DNA"/>
</dbReference>
<accession>A0A2B4RE68</accession>